<evidence type="ECO:0000313" key="2">
    <source>
        <dbReference type="Proteomes" id="UP000078397"/>
    </source>
</evidence>
<accession>A0A179FG12</accession>
<proteinExistence type="predicted"/>
<dbReference type="PANTHER" id="PTHR37285:SF5">
    <property type="entry name" value="SPORE WALL MATURATION PROTEIN DIT1"/>
    <property type="match status" value="1"/>
</dbReference>
<evidence type="ECO:0000313" key="1">
    <source>
        <dbReference type="EMBL" id="OAQ64347.1"/>
    </source>
</evidence>
<dbReference type="InterPro" id="IPR007817">
    <property type="entry name" value="Isocyanide_synthase_DIT1"/>
</dbReference>
<dbReference type="GeneID" id="28848785"/>
<name>A0A179FG12_METCM</name>
<sequence length="434" mass="48358">MQLSSDSYVVFESITPLDQQVFGLVLNREAFVPATLSAHLDSFFAELILSRLALDTKAYTTALGEVNFNSVVDSIVDLFDSSLRYVAKNDKWSPLGREVFRQQVGSFVSRGAKVEFCLPAFPCKSSSKNKVLSDSPDRGEHIALSNLHTFIQKIEAVYPPGGKLWIISDGHVFSDCIGVDDMTVDKYGAQLKAMNKSIADSRGGKDRIGFKSLPDLFGIESQGSFGHLRRIKEHLPETTRYISTKTTEEADLCRKVLTMGFRPGNDELQELISVKDAALLALYRGFSRFMLEDLATNRYTSHLSRAQLKKRSAKVAKEMIQRNQCYSNLVQMLFPHHVRLSIHAHDNSGPKFGIQMLGKGVVPTDVFPPNATTVDFCDQLHVPTPWHNCIVQIEGHSELYITKASAIWPAIRAGDAKLVRDGDAGEYVYFKGCK</sequence>
<comment type="caution">
    <text evidence="1">The sequence shown here is derived from an EMBL/GenBank/DDBJ whole genome shotgun (WGS) entry which is preliminary data.</text>
</comment>
<dbReference type="KEGG" id="pchm:VFPPC_05629"/>
<dbReference type="Proteomes" id="UP000078397">
    <property type="component" value="Unassembled WGS sequence"/>
</dbReference>
<gene>
    <name evidence="1" type="ORF">VFPPC_05629</name>
</gene>
<reference evidence="1 2" key="1">
    <citation type="journal article" date="2016" name="PLoS Pathog.">
        <title>Biosynthesis of antibiotic leucinostatins in bio-control fungus Purpureocillium lilacinum and their inhibition on phytophthora revealed by genome mining.</title>
        <authorList>
            <person name="Wang G."/>
            <person name="Liu Z."/>
            <person name="Lin R."/>
            <person name="Li E."/>
            <person name="Mao Z."/>
            <person name="Ling J."/>
            <person name="Yang Y."/>
            <person name="Yin W.B."/>
            <person name="Xie B."/>
        </authorList>
    </citation>
    <scope>NUCLEOTIDE SEQUENCE [LARGE SCALE GENOMIC DNA]</scope>
    <source>
        <strain evidence="1">170</strain>
    </source>
</reference>
<dbReference type="OrthoDB" id="429813at2759"/>
<dbReference type="AlphaFoldDB" id="A0A179FG12"/>
<dbReference type="RefSeq" id="XP_018141661.1">
    <property type="nucleotide sequence ID" value="XM_018284791.1"/>
</dbReference>
<dbReference type="Pfam" id="PF05141">
    <property type="entry name" value="DIT1_PvcA"/>
    <property type="match status" value="1"/>
</dbReference>
<dbReference type="EMBL" id="LSBJ02000005">
    <property type="protein sequence ID" value="OAQ64347.1"/>
    <property type="molecule type" value="Genomic_DNA"/>
</dbReference>
<organism evidence="1 2">
    <name type="scientific">Pochonia chlamydosporia 170</name>
    <dbReference type="NCBI Taxonomy" id="1380566"/>
    <lineage>
        <taxon>Eukaryota</taxon>
        <taxon>Fungi</taxon>
        <taxon>Dikarya</taxon>
        <taxon>Ascomycota</taxon>
        <taxon>Pezizomycotina</taxon>
        <taxon>Sordariomycetes</taxon>
        <taxon>Hypocreomycetidae</taxon>
        <taxon>Hypocreales</taxon>
        <taxon>Clavicipitaceae</taxon>
        <taxon>Pochonia</taxon>
    </lineage>
</organism>
<dbReference type="PANTHER" id="PTHR37285">
    <property type="entry name" value="SPORE WALL MATURATION PROTEIN DIT1"/>
    <property type="match status" value="1"/>
</dbReference>
<protein>
    <submittedName>
        <fullName evidence="1">Pyoverdine/dityrosine biosynthesis protein</fullName>
    </submittedName>
</protein>
<keyword evidence="2" id="KW-1185">Reference proteome</keyword>
<dbReference type="STRING" id="1380566.A0A179FG12"/>